<dbReference type="PROSITE" id="PS50234">
    <property type="entry name" value="VWFA"/>
    <property type="match status" value="1"/>
</dbReference>
<evidence type="ECO:0000259" key="3">
    <source>
        <dbReference type="PROSITE" id="PS50234"/>
    </source>
</evidence>
<feature type="transmembrane region" description="Helical" evidence="2">
    <location>
        <begin position="60"/>
        <end position="80"/>
    </location>
</feature>
<protein>
    <submittedName>
        <fullName evidence="4">VWA domain-containing protein</fullName>
    </submittedName>
</protein>
<evidence type="ECO:0000313" key="4">
    <source>
        <dbReference type="EMBL" id="MBB1485333.1"/>
    </source>
</evidence>
<keyword evidence="5" id="KW-1185">Reference proteome</keyword>
<dbReference type="PROSITE" id="PS50005">
    <property type="entry name" value="TPR"/>
    <property type="match status" value="1"/>
</dbReference>
<feature type="domain" description="VWFA" evidence="3">
    <location>
        <begin position="93"/>
        <end position="291"/>
    </location>
</feature>
<feature type="repeat" description="TPR" evidence="1">
    <location>
        <begin position="401"/>
        <end position="434"/>
    </location>
</feature>
<dbReference type="InterPro" id="IPR019734">
    <property type="entry name" value="TPR_rpt"/>
</dbReference>
<proteinExistence type="predicted"/>
<accession>A0A839IJ16</accession>
<feature type="non-terminal residue" evidence="4">
    <location>
        <position position="449"/>
    </location>
</feature>
<organism evidence="4 5">
    <name type="scientific">Oceanospirillum sediminis</name>
    <dbReference type="NCBI Taxonomy" id="2760088"/>
    <lineage>
        <taxon>Bacteria</taxon>
        <taxon>Pseudomonadati</taxon>
        <taxon>Pseudomonadota</taxon>
        <taxon>Gammaproteobacteria</taxon>
        <taxon>Oceanospirillales</taxon>
        <taxon>Oceanospirillaceae</taxon>
        <taxon>Oceanospirillum</taxon>
    </lineage>
</organism>
<dbReference type="InterPro" id="IPR050768">
    <property type="entry name" value="UPF0353/GerABKA_families"/>
</dbReference>
<dbReference type="InterPro" id="IPR036465">
    <property type="entry name" value="vWFA_dom_sf"/>
</dbReference>
<reference evidence="4 5" key="1">
    <citation type="submission" date="2020-08" db="EMBL/GenBank/DDBJ databases">
        <title>Oceanospirillum sp. nov. isolated from marine sediment.</title>
        <authorList>
            <person name="Ji X."/>
        </authorList>
    </citation>
    <scope>NUCLEOTIDE SEQUENCE [LARGE SCALE GENOMIC DNA]</scope>
    <source>
        <strain evidence="4 5">D5</strain>
    </source>
</reference>
<dbReference type="PANTHER" id="PTHR22550">
    <property type="entry name" value="SPORE GERMINATION PROTEIN"/>
    <property type="match status" value="1"/>
</dbReference>
<dbReference type="InterPro" id="IPR002035">
    <property type="entry name" value="VWF_A"/>
</dbReference>
<dbReference type="RefSeq" id="WP_182807125.1">
    <property type="nucleotide sequence ID" value="NZ_JACJFM010000002.1"/>
</dbReference>
<sequence>MELLDSFHFARPWALILLPIILIQAFWFLKYRHSTNPWATRIRPDLQKYLLLAPEKQPGYTGWIVLAMILSIFALAGPSWSQQSRPVYSKQDALVIVLDMSLSMLAQDIKPDRATRSKLKLMDLLEQRREGLTALVAYAGNAYTVAPLTSDSATIRNLLPALDPTLMPELGSAAEKGIEQAEILMKQAGITQGHILLVTDGIDKTAQQQIKKALGKETRLSILAVGTETGSPIPLGEQGFVKDQQGSVIISKLDLSPLKQVQAETSARLSQLQLDNTDLSHLLDDSIISELKEEKEAELPLWIEQGHWFLLPVLPLAALAFRRGWLLLLPLLLVLPAEPGYAFWGYTPEQKAQQAGEQAFHNQEYDKASQLLNTPAWQGSAYYRNQQYDKAIEAFSQDPSAQGHYNRGNALIKQGQLQQALEAYNQALQLNPEMQDAKDNRTLAEKMLQ</sequence>
<dbReference type="Gene3D" id="1.25.40.10">
    <property type="entry name" value="Tetratricopeptide repeat domain"/>
    <property type="match status" value="1"/>
</dbReference>
<gene>
    <name evidence="4" type="ORF">H4O21_01710</name>
</gene>
<evidence type="ECO:0000256" key="1">
    <source>
        <dbReference type="PROSITE-ProRule" id="PRU00339"/>
    </source>
</evidence>
<name>A0A839IJ16_9GAMM</name>
<keyword evidence="2" id="KW-0472">Membrane</keyword>
<dbReference type="Proteomes" id="UP000565262">
    <property type="component" value="Unassembled WGS sequence"/>
</dbReference>
<evidence type="ECO:0000256" key="2">
    <source>
        <dbReference type="SAM" id="Phobius"/>
    </source>
</evidence>
<dbReference type="PROSITE" id="PS50293">
    <property type="entry name" value="TPR_REGION"/>
    <property type="match status" value="1"/>
</dbReference>
<keyword evidence="1" id="KW-0802">TPR repeat</keyword>
<dbReference type="AlphaFoldDB" id="A0A839IJ16"/>
<dbReference type="Pfam" id="PF13519">
    <property type="entry name" value="VWA_2"/>
    <property type="match status" value="1"/>
</dbReference>
<dbReference type="PANTHER" id="PTHR22550:SF14">
    <property type="entry name" value="VWFA DOMAIN-CONTAINING PROTEIN"/>
    <property type="match status" value="1"/>
</dbReference>
<keyword evidence="2" id="KW-0812">Transmembrane</keyword>
<keyword evidence="2" id="KW-1133">Transmembrane helix</keyword>
<feature type="transmembrane region" description="Helical" evidence="2">
    <location>
        <begin position="12"/>
        <end position="29"/>
    </location>
</feature>
<dbReference type="SMART" id="SM00028">
    <property type="entry name" value="TPR"/>
    <property type="match status" value="1"/>
</dbReference>
<dbReference type="SUPFAM" id="SSF53300">
    <property type="entry name" value="vWA-like"/>
    <property type="match status" value="1"/>
</dbReference>
<comment type="caution">
    <text evidence="4">The sequence shown here is derived from an EMBL/GenBank/DDBJ whole genome shotgun (WGS) entry which is preliminary data.</text>
</comment>
<dbReference type="EMBL" id="JACJFM010000002">
    <property type="protein sequence ID" value="MBB1485333.1"/>
    <property type="molecule type" value="Genomic_DNA"/>
</dbReference>
<dbReference type="Gene3D" id="3.40.50.410">
    <property type="entry name" value="von Willebrand factor, type A domain"/>
    <property type="match status" value="1"/>
</dbReference>
<dbReference type="InterPro" id="IPR011990">
    <property type="entry name" value="TPR-like_helical_dom_sf"/>
</dbReference>
<evidence type="ECO:0000313" key="5">
    <source>
        <dbReference type="Proteomes" id="UP000565262"/>
    </source>
</evidence>
<dbReference type="Pfam" id="PF00515">
    <property type="entry name" value="TPR_1"/>
    <property type="match status" value="1"/>
</dbReference>
<dbReference type="SUPFAM" id="SSF48452">
    <property type="entry name" value="TPR-like"/>
    <property type="match status" value="1"/>
</dbReference>